<keyword evidence="17" id="KW-0560">Oxidoreductase</keyword>
<evidence type="ECO:0000256" key="15">
    <source>
        <dbReference type="ARBA" id="ARBA00022955"/>
    </source>
</evidence>
<dbReference type="GO" id="GO:0006695">
    <property type="term" value="P:cholesterol biosynthetic process"/>
    <property type="evidence" value="ECO:0007669"/>
    <property type="project" value="UniProtKB-UniPathway"/>
</dbReference>
<evidence type="ECO:0000256" key="8">
    <source>
        <dbReference type="ARBA" id="ARBA00016122"/>
    </source>
</evidence>
<dbReference type="InterPro" id="IPR014812">
    <property type="entry name" value="Vps51"/>
</dbReference>
<dbReference type="InterPro" id="IPR042026">
    <property type="entry name" value="Peripherin_LEL"/>
</dbReference>
<dbReference type="Gene3D" id="1.20.80.10">
    <property type="match status" value="1"/>
</dbReference>
<comment type="caution">
    <text evidence="32">The sequence shown here is derived from an EMBL/GenBank/DDBJ whole genome shotgun (WGS) entry which is preliminary data.</text>
</comment>
<dbReference type="InterPro" id="IPR001171">
    <property type="entry name" value="ERG24_DHCR-like"/>
</dbReference>
<feature type="transmembrane region" description="Helical" evidence="30">
    <location>
        <begin position="1774"/>
        <end position="1795"/>
    </location>
</feature>
<evidence type="ECO:0000256" key="21">
    <source>
        <dbReference type="ARBA" id="ARBA00023166"/>
    </source>
</evidence>
<dbReference type="PRINTS" id="PR00218">
    <property type="entry name" value="PERIPHERNRDS"/>
</dbReference>
<feature type="transmembrane region" description="Helical" evidence="30">
    <location>
        <begin position="2003"/>
        <end position="2029"/>
    </location>
</feature>
<dbReference type="GO" id="GO:0050613">
    <property type="term" value="F:Delta14-sterol reductase activity"/>
    <property type="evidence" value="ECO:0007669"/>
    <property type="project" value="UniProtKB-EC"/>
</dbReference>
<keyword evidence="21" id="KW-1207">Sterol metabolism</keyword>
<dbReference type="Pfam" id="PF01222">
    <property type="entry name" value="ERG4_ERG24"/>
    <property type="match status" value="1"/>
</dbReference>
<dbReference type="InterPro" id="IPR008952">
    <property type="entry name" value="Tetraspanin_EC2_sf"/>
</dbReference>
<dbReference type="InterPro" id="IPR000830">
    <property type="entry name" value="Peripherin/rom-1"/>
</dbReference>
<comment type="catalytic activity">
    <reaction evidence="26">
        <text>4,4-dimethyl-8,14-cholestadien-3beta-ol + NADPH + H(+) = 4,4-dimethyl-5alpha-cholest-8-en-3beta-ol + NADP(+)</text>
        <dbReference type="Rhea" id="RHEA:46812"/>
        <dbReference type="ChEBI" id="CHEBI:15378"/>
        <dbReference type="ChEBI" id="CHEBI:57783"/>
        <dbReference type="ChEBI" id="CHEBI:58349"/>
        <dbReference type="ChEBI" id="CHEBI:78904"/>
        <dbReference type="ChEBI" id="CHEBI:87044"/>
    </reaction>
</comment>
<evidence type="ECO:0000256" key="17">
    <source>
        <dbReference type="ARBA" id="ARBA00023002"/>
    </source>
</evidence>
<evidence type="ECO:0000256" key="22">
    <source>
        <dbReference type="ARBA" id="ARBA00023221"/>
    </source>
</evidence>
<evidence type="ECO:0000256" key="4">
    <source>
        <dbReference type="ARBA" id="ARBA00005402"/>
    </source>
</evidence>
<reference evidence="32 33" key="1">
    <citation type="submission" date="2019-08" db="EMBL/GenBank/DDBJ databases">
        <title>A chromosome-level genome assembly, high-density linkage maps, and genome scans reveal the genomic architecture of hybrid incompatibilities underlying speciation via character displacement in darters (Percidae: Etheostominae).</title>
        <authorList>
            <person name="Moran R.L."/>
            <person name="Catchen J.M."/>
            <person name="Fuller R.C."/>
        </authorList>
    </citation>
    <scope>NUCLEOTIDE SEQUENCE [LARGE SCALE GENOMIC DNA]</scope>
    <source>
        <strain evidence="32">EspeVRDwgs_2016</strain>
        <tissue evidence="32">Muscle</tissue>
    </source>
</reference>
<comment type="subcellular location">
    <subcellularLocation>
        <location evidence="1">Endomembrane system</location>
        <topology evidence="1">Multi-pass membrane protein</topology>
    </subcellularLocation>
    <subcellularLocation>
        <location evidence="2">Endoplasmic reticulum membrane</location>
    </subcellularLocation>
</comment>
<dbReference type="Pfam" id="PF15469">
    <property type="entry name" value="Sec5"/>
    <property type="match status" value="1"/>
</dbReference>
<dbReference type="SUPFAM" id="SSF48652">
    <property type="entry name" value="Tetraspanin"/>
    <property type="match status" value="1"/>
</dbReference>
<dbReference type="Pfam" id="PF00335">
    <property type="entry name" value="Tetraspanin"/>
    <property type="match status" value="1"/>
</dbReference>
<dbReference type="GO" id="GO:1990745">
    <property type="term" value="C:EARP complex"/>
    <property type="evidence" value="ECO:0007669"/>
    <property type="project" value="TreeGrafter"/>
</dbReference>
<organism evidence="32 33">
    <name type="scientific">Etheostoma spectabile</name>
    <name type="common">orangethroat darter</name>
    <dbReference type="NCBI Taxonomy" id="54343"/>
    <lineage>
        <taxon>Eukaryota</taxon>
        <taxon>Metazoa</taxon>
        <taxon>Chordata</taxon>
        <taxon>Craniata</taxon>
        <taxon>Vertebrata</taxon>
        <taxon>Euteleostomi</taxon>
        <taxon>Actinopterygii</taxon>
        <taxon>Neopterygii</taxon>
        <taxon>Teleostei</taxon>
        <taxon>Neoteleostei</taxon>
        <taxon>Acanthomorphata</taxon>
        <taxon>Eupercaria</taxon>
        <taxon>Perciformes</taxon>
        <taxon>Percoidei</taxon>
        <taxon>Percidae</taxon>
        <taxon>Etheostomatinae</taxon>
        <taxon>Etheostoma</taxon>
    </lineage>
</organism>
<dbReference type="GO" id="GO:0042147">
    <property type="term" value="P:retrograde transport, endosome to Golgi"/>
    <property type="evidence" value="ECO:0007669"/>
    <property type="project" value="TreeGrafter"/>
</dbReference>
<evidence type="ECO:0000256" key="18">
    <source>
        <dbReference type="ARBA" id="ARBA00023011"/>
    </source>
</evidence>
<sequence length="2063" mass="231158">MVVMKMKFPFQKRVKLAQGLWLLSWCATVAGAITFTLGCILKTELRRRAEVMDNSDIHVVPNTLMIVGLASLGINYFASKICQDALDAGRFPRWKKMLKPFFAVSCFFTVLMLLAVIMSFVMKGSLESSLRVGLRNGIRFYKDTDTPGRCFQKQNIDRLQIDFQCCGNNDFRDWFEVQWISNRYLDFSSKEVKDRIKSNVDGRYLLDGVPFSCCNPSSPRPCIQFQLTNNSAHYNYDYQTEELNIYLRGCREALVHYYMGLMNAIGAGVLSVFLLQASVLVSLRFLQTSMEAVAGNENTEIETEGVEMEGDDCNFPPDSSDDHSQRGSVASSATLSRAQDVLIYLCGDSAVHLSVEGLGSVSVQELGRSVREALHIPESAQDAFAFWLSSPLLELQLKLRHQPYKLCRQWQDLLYRFTEASEEDISQDEPCLQYRRNVFYPKSKELQIDDEGVLRLLYEEARDRVLTGRYPCDPEHWTALGALSLALDEGTGLDGKQFATTIREKKLSSFLPVHVATGSGGLLSTLRGKSSRQTGLEQNLLEEYRKISASAGDSSEPTQLLHQYLNTCHSLPYYGCAFFVGEIDKPGQGILQRAKRKAVNVGICLEGVYVMDVKEKHVLLGLQFHELSWDHSYPEEQGDSHILWLEFDGDEDGTPVNKLLKIYSKQAELMSGFIEFCVELRSASEGGAAAEMEGEVSLSQQPAGLDGISKNGRGGRRGVLHRQSSVLCSRVHSLNTISYVDNGKEIKRLKPKRATSFFTRQASTMDGEADGLVQVSEDPGRPRRVHGMLKLYYGINKEGKAAEQAESLDPCDINGAHFDPELFLNKLRRECSLAELMDQETCMVKQIRSLDSDMQTLVYENYNKFISATDTIRKMKNDFKKMEDEMDCLSANMSAITEFSACISGTLQDQHAQITKLSGVHTLLRKLQFLFELPARLNKCLELQAYAQAVRSHRRARCVLQQYSHLPSFKGIQDDCHAIMDKLAQELRQKFRDGGSSAKDLSECVELLLQLDEPAEELCDKFLSHAQSRLESDLQGLEAEIRPYPSASAVKDAAALRLSSTAVAGSPTDNSPKMSTIPSPTSNTDILEFIDRGCNEFVSSLCLVIASYQELFINHAETGELASKNIPQMANGKLQAFVDDLAARYFSLVERRIQEEKGVGDNSLLVRALDRFHRRLQAVAKLLPGSPVPNQGTEIVIRAATERVKQYLSALQSFYMDSLTDVRQALATPRLSVVSASGAGGGALLGGPASSRDAPNSLPELLSSLSASILNQIKSVLASVHLFTAKDIAFSNKPYFKGEFCSQGVRESLVVSFIKFVCQSSRQFCESAGDKGGSTPPALLLLLSRLCLDYETSTISYILTLTDEQFLVQHHSPVTPVTTLCTEAREAAQKLLNHYVKVQGLIISQMLRKSVETRDWVNTIEPRNVRAVMKRVVEDTTSIDVQVGLLYEEGVRKAHSSDSSKRTFSVYSSSRQQARYSASYTPSAPMDTNLLSNIHKLFSERIDIFSSVEFNKVSVITGIIKISLKTFLECVRLRTFGRYGLQQIQVDCHYLQMYLWRFVSDENLVHFLLDEIVGSSAHRCLDPTPMEQSVIEVISERSDWLRDTFVLSNVLQGCFHLRLLDGYIVENHHSPSYSSMLYTDHFSIGRRPIMKPNSQVLKNRSSHDTEREFGGTLGESHASVLQWPPPLPSSEQLWDPVALVLLLGWITLHALLYVMPLGKILNECIYLQVSEGLVLRDGTRLKYPINGFPSLCISGVLLLLLLGLGVPLGRLFELLVPLAVCAIAVSFVFSVYLYIRSFWVPSHALALGGNTGNPLYDFFIGRELNPRIGKFDLKYFCELRPGLIGWVVINLGMLMKEVELRGSPSLAMVLVNSFQLLYVADALWNEEAVLTTMDIVHDGFGFMLVFGDLAWVPFTYGLQAAFLVVHPQALSSLGAATIIALNGIGYYVFRKSNSQKNQFRRDPTHPSVARLETIATATGKRLLVSGWWGLVRHPNYLGDLLMALAWSLPCGFSHILPYFYVIYFTVLLIHREARDERQCRAKYGLAWDTYCRRVPYRIFPYIY</sequence>
<keyword evidence="22" id="KW-0753">Steroid metabolism</keyword>
<feature type="transmembrane region" description="Helical" evidence="30">
    <location>
        <begin position="1900"/>
        <end position="1918"/>
    </location>
</feature>
<evidence type="ECO:0000256" key="11">
    <source>
        <dbReference type="ARBA" id="ARBA00022548"/>
    </source>
</evidence>
<comment type="catalytic activity">
    <reaction evidence="27">
        <text>5alpha-cholest-8,14-dien-3beta-ol + NADPH + H(+) = 5alpha-cholest-8-en-3beta-ol + NADP(+)</text>
        <dbReference type="Rhea" id="RHEA:46456"/>
        <dbReference type="ChEBI" id="CHEBI:15378"/>
        <dbReference type="ChEBI" id="CHEBI:16608"/>
        <dbReference type="ChEBI" id="CHEBI:57783"/>
        <dbReference type="ChEBI" id="CHEBI:58349"/>
        <dbReference type="ChEBI" id="CHEBI:86131"/>
    </reaction>
</comment>
<evidence type="ECO:0000256" key="27">
    <source>
        <dbReference type="ARBA" id="ARBA00048712"/>
    </source>
</evidence>
<evidence type="ECO:0000256" key="29">
    <source>
        <dbReference type="SAM" id="MobiDB-lite"/>
    </source>
</evidence>
<keyword evidence="11" id="KW-0153">Cholesterol metabolism</keyword>
<evidence type="ECO:0000256" key="20">
    <source>
        <dbReference type="ARBA" id="ARBA00023136"/>
    </source>
</evidence>
<feature type="transmembrane region" description="Helical" evidence="30">
    <location>
        <begin position="1930"/>
        <end position="1949"/>
    </location>
</feature>
<dbReference type="SUPFAM" id="SSF47031">
    <property type="entry name" value="Second domain of FERM"/>
    <property type="match status" value="1"/>
</dbReference>
<dbReference type="InterPro" id="IPR014352">
    <property type="entry name" value="FERM/acyl-CoA-bd_prot_sf"/>
</dbReference>
<dbReference type="InterPro" id="IPR018498">
    <property type="entry name" value="Peripherin/rom-1_CS"/>
</dbReference>
<dbReference type="Gene3D" id="2.30.29.30">
    <property type="entry name" value="Pleckstrin-homology domain (PH domain)/Phosphotyrosine-binding domain (PTB)"/>
    <property type="match status" value="1"/>
</dbReference>
<dbReference type="FunFam" id="1.10.1450.10:FF:000002">
    <property type="entry name" value="Retinal outer segment membrane protein 1"/>
    <property type="match status" value="1"/>
</dbReference>
<proteinExistence type="inferred from homology"/>
<keyword evidence="9" id="KW-0813">Transport</keyword>
<dbReference type="EMBL" id="VOFY01000013">
    <property type="protein sequence ID" value="KAA8587206.1"/>
    <property type="molecule type" value="Genomic_DNA"/>
</dbReference>
<evidence type="ECO:0000256" key="2">
    <source>
        <dbReference type="ARBA" id="ARBA00004586"/>
    </source>
</evidence>
<protein>
    <recommendedName>
        <fullName evidence="8">Vacuolar protein sorting-associated protein 51 homolog</fullName>
        <ecNumber evidence="7">1.3.1.70</ecNumber>
    </recommendedName>
    <alternativeName>
        <fullName evidence="25">3-beta-hydroxysterol Delta (14)-reductase</fullName>
    </alternativeName>
    <alternativeName>
        <fullName evidence="23">C-14 sterol reductase</fullName>
    </alternativeName>
    <alternativeName>
        <fullName evidence="24">Sterol C14-reductase</fullName>
    </alternativeName>
</protein>
<evidence type="ECO:0000256" key="26">
    <source>
        <dbReference type="ARBA" id="ARBA00048100"/>
    </source>
</evidence>
<evidence type="ECO:0000256" key="9">
    <source>
        <dbReference type="ARBA" id="ARBA00022448"/>
    </source>
</evidence>
<evidence type="ECO:0000256" key="12">
    <source>
        <dbReference type="ARBA" id="ARBA00022692"/>
    </source>
</evidence>
<dbReference type="PROSITE" id="PS01017">
    <property type="entry name" value="STEROL_REDUCT_1"/>
    <property type="match status" value="1"/>
</dbReference>
<feature type="transmembrane region" description="Helical" evidence="30">
    <location>
        <begin position="101"/>
        <end position="121"/>
    </location>
</feature>
<evidence type="ECO:0000256" key="7">
    <source>
        <dbReference type="ARBA" id="ARBA00012413"/>
    </source>
</evidence>
<evidence type="ECO:0000256" key="30">
    <source>
        <dbReference type="SAM" id="Phobius"/>
    </source>
</evidence>
<accession>A0A5J5D3C5</accession>
<dbReference type="UniPathway" id="UPA00063"/>
<dbReference type="SMART" id="SM00295">
    <property type="entry name" value="B41"/>
    <property type="match status" value="1"/>
</dbReference>
<evidence type="ECO:0000256" key="1">
    <source>
        <dbReference type="ARBA" id="ARBA00004127"/>
    </source>
</evidence>
<dbReference type="PANTHER" id="PTHR15954">
    <property type="entry name" value="VACUOLAR PROTEIN SORTING-ASSOCIATED PROTEIN 51 HOMOLOG"/>
    <property type="match status" value="1"/>
</dbReference>
<feature type="transmembrane region" description="Helical" evidence="30">
    <location>
        <begin position="1748"/>
        <end position="1768"/>
    </location>
</feature>
<dbReference type="InterPro" id="IPR057096">
    <property type="entry name" value="KRIT1_FRMD8_FERM_C"/>
</dbReference>
<comment type="catalytic activity">
    <reaction evidence="28">
        <text>4,4-dimethyl-5alpha-cholesta-8,24-dien-3beta-ol + NADP(+) = 4,4-dimethyl-5alpha-cholesta-8,14,24-trien-3beta-ol + NADPH + H(+)</text>
        <dbReference type="Rhea" id="RHEA:18561"/>
        <dbReference type="ChEBI" id="CHEBI:15378"/>
        <dbReference type="ChEBI" id="CHEBI:17813"/>
        <dbReference type="ChEBI" id="CHEBI:18364"/>
        <dbReference type="ChEBI" id="CHEBI:57783"/>
        <dbReference type="ChEBI" id="CHEBI:58349"/>
        <dbReference type="EC" id="1.3.1.70"/>
    </reaction>
</comment>
<dbReference type="InterPro" id="IPR000299">
    <property type="entry name" value="FERM_domain"/>
</dbReference>
<evidence type="ECO:0000256" key="5">
    <source>
        <dbReference type="ARBA" id="ARBA00006080"/>
    </source>
</evidence>
<dbReference type="GO" id="GO:0032456">
    <property type="term" value="P:endocytic recycling"/>
    <property type="evidence" value="ECO:0007669"/>
    <property type="project" value="TreeGrafter"/>
</dbReference>
<dbReference type="FunFam" id="1.20.120.1630:FF:000001">
    <property type="entry name" value="delta(14)-sterol reductase isoform X1"/>
    <property type="match status" value="1"/>
</dbReference>
<evidence type="ECO:0000256" key="28">
    <source>
        <dbReference type="ARBA" id="ARBA00049367"/>
    </source>
</evidence>
<gene>
    <name evidence="32" type="ORF">FQN60_001042</name>
</gene>
<name>A0A5J5D3C5_9PERO</name>
<keyword evidence="12 30" id="KW-0812">Transmembrane</keyword>
<dbReference type="InterPro" id="IPR039481">
    <property type="entry name" value="EXOC2/Sec5_N_dom"/>
</dbReference>
<dbReference type="EC" id="1.3.1.70" evidence="7"/>
<evidence type="ECO:0000259" key="31">
    <source>
        <dbReference type="PROSITE" id="PS50057"/>
    </source>
</evidence>
<evidence type="ECO:0000256" key="13">
    <source>
        <dbReference type="ARBA" id="ARBA00022778"/>
    </source>
</evidence>
<evidence type="ECO:0000313" key="32">
    <source>
        <dbReference type="EMBL" id="KAA8587206.1"/>
    </source>
</evidence>
<keyword evidence="10" id="KW-0444">Lipid biosynthesis</keyword>
<dbReference type="InterPro" id="IPR011993">
    <property type="entry name" value="PH-like_dom_sf"/>
</dbReference>
<dbReference type="Gene3D" id="1.20.120.1630">
    <property type="match status" value="1"/>
</dbReference>
<keyword evidence="19" id="KW-0443">Lipid metabolism</keyword>
<feature type="transmembrane region" description="Helical" evidence="30">
    <location>
        <begin position="20"/>
        <end position="41"/>
    </location>
</feature>
<dbReference type="InterPro" id="IPR018499">
    <property type="entry name" value="Tetraspanin/Peripherin"/>
</dbReference>
<dbReference type="InterPro" id="IPR019749">
    <property type="entry name" value="Band_41_domain"/>
</dbReference>
<dbReference type="Pfam" id="PF24522">
    <property type="entry name" value="KRIT1_FRMD8_FERM_C"/>
    <property type="match status" value="1"/>
</dbReference>
<keyword evidence="18" id="KW-0756">Sterol biosynthesis</keyword>
<dbReference type="Proteomes" id="UP000327493">
    <property type="component" value="Chromosome 13"/>
</dbReference>
<feature type="region of interest" description="Disordered" evidence="29">
    <location>
        <begin position="305"/>
        <end position="329"/>
    </location>
</feature>
<feature type="domain" description="FERM" evidence="31">
    <location>
        <begin position="339"/>
        <end position="685"/>
    </location>
</feature>
<evidence type="ECO:0000256" key="24">
    <source>
        <dbReference type="ARBA" id="ARBA00031227"/>
    </source>
</evidence>
<dbReference type="Gene3D" id="1.10.1450.10">
    <property type="entry name" value="Tetraspanin"/>
    <property type="match status" value="1"/>
</dbReference>
<evidence type="ECO:0000313" key="33">
    <source>
        <dbReference type="Proteomes" id="UP000327493"/>
    </source>
</evidence>
<comment type="similarity">
    <text evidence="4">Belongs to the ERG4/ERG24 family.</text>
</comment>
<evidence type="ECO:0000256" key="3">
    <source>
        <dbReference type="ARBA" id="ARBA00004770"/>
    </source>
</evidence>
<dbReference type="GO" id="GO:0007041">
    <property type="term" value="P:lysosomal transport"/>
    <property type="evidence" value="ECO:0007669"/>
    <property type="project" value="TreeGrafter"/>
</dbReference>
<evidence type="ECO:0000256" key="6">
    <source>
        <dbReference type="ARBA" id="ARBA00010674"/>
    </source>
</evidence>
<keyword evidence="20 30" id="KW-0472">Membrane</keyword>
<feature type="transmembrane region" description="Helical" evidence="30">
    <location>
        <begin position="1693"/>
        <end position="1714"/>
    </location>
</feature>
<evidence type="ECO:0000256" key="25">
    <source>
        <dbReference type="ARBA" id="ARBA00032210"/>
    </source>
</evidence>
<dbReference type="GO" id="GO:0007601">
    <property type="term" value="P:visual perception"/>
    <property type="evidence" value="ECO:0007669"/>
    <property type="project" value="InterPro"/>
</dbReference>
<dbReference type="InterPro" id="IPR019748">
    <property type="entry name" value="FERM_central"/>
</dbReference>
<comment type="pathway">
    <text evidence="3">Steroid biosynthesis; cholesterol biosynthesis.</text>
</comment>
<dbReference type="CDD" id="cd03162">
    <property type="entry name" value="peripherin_like_LEL"/>
    <property type="match status" value="1"/>
</dbReference>
<dbReference type="PROSITE" id="PS50057">
    <property type="entry name" value="FERM_3"/>
    <property type="match status" value="1"/>
</dbReference>
<evidence type="ECO:0000256" key="16">
    <source>
        <dbReference type="ARBA" id="ARBA00022989"/>
    </source>
</evidence>
<evidence type="ECO:0000256" key="19">
    <source>
        <dbReference type="ARBA" id="ARBA00023098"/>
    </source>
</evidence>
<dbReference type="GO" id="GO:0000938">
    <property type="term" value="C:GARP complex"/>
    <property type="evidence" value="ECO:0007669"/>
    <property type="project" value="TreeGrafter"/>
</dbReference>
<dbReference type="Pfam" id="PF00373">
    <property type="entry name" value="FERM_M"/>
    <property type="match status" value="1"/>
</dbReference>
<dbReference type="GO" id="GO:0005789">
    <property type="term" value="C:endoplasmic reticulum membrane"/>
    <property type="evidence" value="ECO:0007669"/>
    <property type="project" value="UniProtKB-SubCell"/>
</dbReference>
<dbReference type="InterPro" id="IPR018083">
    <property type="entry name" value="Sterol_reductase_CS"/>
</dbReference>
<comment type="similarity">
    <text evidence="5">Belongs to the VPS51 family.</text>
</comment>
<keyword evidence="33" id="KW-1185">Reference proteome</keyword>
<feature type="transmembrane region" description="Helical" evidence="30">
    <location>
        <begin position="62"/>
        <end position="81"/>
    </location>
</feature>
<comment type="similarity">
    <text evidence="6">Belongs to the PRPH2/ROM1 family.</text>
</comment>
<evidence type="ECO:0000256" key="10">
    <source>
        <dbReference type="ARBA" id="ARBA00022516"/>
    </source>
</evidence>
<dbReference type="GO" id="GO:0005829">
    <property type="term" value="C:cytosol"/>
    <property type="evidence" value="ECO:0007669"/>
    <property type="project" value="GOC"/>
</dbReference>
<dbReference type="Gene3D" id="3.10.20.90">
    <property type="entry name" value="Phosphatidylinositol 3-kinase Catalytic Subunit, Chain A, domain 1"/>
    <property type="match status" value="1"/>
</dbReference>
<keyword evidence="16 30" id="KW-1133">Transmembrane helix</keyword>
<dbReference type="PROSITE" id="PS00930">
    <property type="entry name" value="RDS_ROM1"/>
    <property type="match status" value="1"/>
</dbReference>
<keyword evidence="13" id="KW-0152">Cholesterol biosynthesis</keyword>
<dbReference type="GO" id="GO:0007030">
    <property type="term" value="P:Golgi organization"/>
    <property type="evidence" value="ECO:0007669"/>
    <property type="project" value="TreeGrafter"/>
</dbReference>
<dbReference type="PROSITE" id="PS01018">
    <property type="entry name" value="STEROL_REDUCT_2"/>
    <property type="match status" value="1"/>
</dbReference>
<dbReference type="GO" id="GO:0048193">
    <property type="term" value="P:Golgi vesicle transport"/>
    <property type="evidence" value="ECO:0007669"/>
    <property type="project" value="TreeGrafter"/>
</dbReference>
<dbReference type="InterPro" id="IPR035963">
    <property type="entry name" value="FERM_2"/>
</dbReference>
<dbReference type="PANTHER" id="PTHR15954:SF4">
    <property type="entry name" value="VACUOLAR PROTEIN SORTING-ASSOCIATED PROTEIN 51 HOMOLOG"/>
    <property type="match status" value="1"/>
</dbReference>
<keyword evidence="15" id="KW-0752">Steroid biosynthesis</keyword>
<keyword evidence="14" id="KW-0256">Endoplasmic reticulum</keyword>
<evidence type="ECO:0000256" key="14">
    <source>
        <dbReference type="ARBA" id="ARBA00022824"/>
    </source>
</evidence>
<evidence type="ECO:0000256" key="23">
    <source>
        <dbReference type="ARBA" id="ARBA00030165"/>
    </source>
</evidence>